<keyword evidence="2" id="KW-0472">Membrane</keyword>
<dbReference type="OrthoDB" id="239724at2157"/>
<feature type="domain" description="DUF7282" evidence="3">
    <location>
        <begin position="153"/>
        <end position="207"/>
    </location>
</feature>
<evidence type="ECO:0000256" key="1">
    <source>
        <dbReference type="SAM" id="MobiDB-lite"/>
    </source>
</evidence>
<comment type="caution">
    <text evidence="4">The sequence shown here is derived from an EMBL/GenBank/DDBJ whole genome shotgun (WGS) entry which is preliminary data.</text>
</comment>
<accession>A0A5N5U9P1</accession>
<dbReference type="Proteomes" id="UP000326302">
    <property type="component" value="Unassembled WGS sequence"/>
</dbReference>
<dbReference type="EMBL" id="QJOW01000003">
    <property type="protein sequence ID" value="KAB7515370.1"/>
    <property type="molecule type" value="Genomic_DNA"/>
</dbReference>
<dbReference type="RefSeq" id="WP_152120368.1">
    <property type="nucleotide sequence ID" value="NZ_QJOW01000003.1"/>
</dbReference>
<gene>
    <name evidence="4" type="ORF">DMP03_09110</name>
</gene>
<feature type="domain" description="DUF7282" evidence="3">
    <location>
        <begin position="29"/>
        <end position="133"/>
    </location>
</feature>
<feature type="transmembrane region" description="Helical" evidence="2">
    <location>
        <begin position="275"/>
        <end position="293"/>
    </location>
</feature>
<dbReference type="Pfam" id="PF23951">
    <property type="entry name" value="DUF7282"/>
    <property type="match status" value="2"/>
</dbReference>
<feature type="compositionally biased region" description="Low complexity" evidence="1">
    <location>
        <begin position="250"/>
        <end position="273"/>
    </location>
</feature>
<feature type="region of interest" description="Disordered" evidence="1">
    <location>
        <begin position="235"/>
        <end position="273"/>
    </location>
</feature>
<dbReference type="AlphaFoldDB" id="A0A5N5U9P1"/>
<sequence>MTRRLLAVTLVCVLVLASAPLPVAAHLNHVTAGTQQTPDGTVIVESSFASNDGYLTVQRDDGGEPGEVVGVTSIRSQRYRIDVGVTIDESAWAKWETQPVHIVLRRDDGDGEFDPDEDPVVESFGSAATERLTVAKGPRAVVTASETLRPDAEGTVTVRRVTLPETGNLVVQNATTGRTLGTTALDAGTHESVTLAVNATARADARVLLADDAAGESPMLAGERPIETNVTIAAPPVTGESATPTPPLVTTPSGTATETATDTPRPTETTGSQPGFGLLAGVVAVALLFLGVGRR</sequence>
<proteinExistence type="predicted"/>
<evidence type="ECO:0000313" key="5">
    <source>
        <dbReference type="Proteomes" id="UP000326302"/>
    </source>
</evidence>
<protein>
    <recommendedName>
        <fullName evidence="3">DUF7282 domain-containing protein</fullName>
    </recommendedName>
</protein>
<name>A0A5N5U9P1_9EURY</name>
<reference evidence="4 5" key="1">
    <citation type="submission" date="2019-10" db="EMBL/GenBank/DDBJ databases">
        <title>Unraveling microbial dark matter from salterns through culturing: the case of the genus Halosegnis.</title>
        <authorList>
            <person name="Duran-Viseras A."/>
            <person name="Andrei A.-S."/>
            <person name="Vera-Gargallo B."/>
            <person name="Ghai R."/>
            <person name="Sanchez-Porro C."/>
            <person name="Ventosa A."/>
        </authorList>
    </citation>
    <scope>NUCLEOTIDE SEQUENCE [LARGE SCALE GENOMIC DNA]</scope>
    <source>
        <strain evidence="4 5">F17-44</strain>
    </source>
</reference>
<organism evidence="4 5">
    <name type="scientific">Halosegnis rubeus</name>
    <dbReference type="NCBI Taxonomy" id="2212850"/>
    <lineage>
        <taxon>Archaea</taxon>
        <taxon>Methanobacteriati</taxon>
        <taxon>Methanobacteriota</taxon>
        <taxon>Stenosarchaea group</taxon>
        <taxon>Halobacteria</taxon>
        <taxon>Halobacteriales</taxon>
        <taxon>Natronomonadaceae</taxon>
        <taxon>Halosegnis</taxon>
    </lineage>
</organism>
<dbReference type="InterPro" id="IPR055706">
    <property type="entry name" value="Slg1/2_DUF7282"/>
</dbReference>
<evidence type="ECO:0000259" key="3">
    <source>
        <dbReference type="Pfam" id="PF23951"/>
    </source>
</evidence>
<evidence type="ECO:0000256" key="2">
    <source>
        <dbReference type="SAM" id="Phobius"/>
    </source>
</evidence>
<evidence type="ECO:0000313" key="4">
    <source>
        <dbReference type="EMBL" id="KAB7515370.1"/>
    </source>
</evidence>
<keyword evidence="2" id="KW-0812">Transmembrane</keyword>
<keyword evidence="2" id="KW-1133">Transmembrane helix</keyword>